<evidence type="ECO:0000256" key="1">
    <source>
        <dbReference type="SAM" id="MobiDB-lite"/>
    </source>
</evidence>
<reference evidence="2 3" key="1">
    <citation type="submission" date="2020-02" db="EMBL/GenBank/DDBJ databases">
        <title>Whole genome shotgun sequence of Streptomyces diastaticus subsp. diastaticus NBRC 13412.</title>
        <authorList>
            <person name="Ichikawa N."/>
            <person name="Komaki H."/>
            <person name="Tamura T."/>
        </authorList>
    </citation>
    <scope>NUCLEOTIDE SEQUENCE [LARGE SCALE GENOMIC DNA]</scope>
    <source>
        <strain evidence="2 3">NBRC 13412</strain>
    </source>
</reference>
<organism evidence="2 3">
    <name type="scientific">Streptomyces diastaticus subsp. diastaticus</name>
    <dbReference type="NCBI Taxonomy" id="68040"/>
    <lineage>
        <taxon>Bacteria</taxon>
        <taxon>Bacillati</taxon>
        <taxon>Actinomycetota</taxon>
        <taxon>Actinomycetes</taxon>
        <taxon>Kitasatosporales</taxon>
        <taxon>Streptomycetaceae</taxon>
        <taxon>Streptomyces</taxon>
        <taxon>Streptomyces diastaticus group</taxon>
    </lineage>
</organism>
<dbReference type="Proteomes" id="UP000472710">
    <property type="component" value="Unassembled WGS sequence"/>
</dbReference>
<feature type="compositionally biased region" description="Basic and acidic residues" evidence="1">
    <location>
        <begin position="138"/>
        <end position="153"/>
    </location>
</feature>
<gene>
    <name evidence="2" type="ORF">Sdia_24040</name>
</gene>
<dbReference type="EMBL" id="BLLN01000003">
    <property type="protein sequence ID" value="GFH71636.1"/>
    <property type="molecule type" value="Genomic_DNA"/>
</dbReference>
<evidence type="ECO:0000313" key="3">
    <source>
        <dbReference type="Proteomes" id="UP000472710"/>
    </source>
</evidence>
<keyword evidence="3" id="KW-1185">Reference proteome</keyword>
<comment type="caution">
    <text evidence="2">The sequence shown here is derived from an EMBL/GenBank/DDBJ whole genome shotgun (WGS) entry which is preliminary data.</text>
</comment>
<feature type="region of interest" description="Disordered" evidence="1">
    <location>
        <begin position="97"/>
        <end position="153"/>
    </location>
</feature>
<dbReference type="RefSeq" id="WP_189499997.1">
    <property type="nucleotide sequence ID" value="NZ_BLLN01000003.1"/>
</dbReference>
<name>A0ABQ1CNK6_STRDI</name>
<sequence length="153" mass="17014">MSSTEKWTPDHLLSPASRAIHLEQRRAQLLPIVDDIRRLAREMSALVGEMDSIEGDLPGQAALRARHVTKPLFKAADDVEAAVGDLVAFNQRYQRSYEELPEKRAEKREAKHRRKLEKAGGSRPEIGSGPTSTAPAKTDAKFDDIFDGLRRGA</sequence>
<proteinExistence type="predicted"/>
<evidence type="ECO:0000313" key="2">
    <source>
        <dbReference type="EMBL" id="GFH71636.1"/>
    </source>
</evidence>
<protein>
    <submittedName>
        <fullName evidence="2">Uncharacterized protein</fullName>
    </submittedName>
</protein>
<accession>A0ABQ1CNK6</accession>
<feature type="compositionally biased region" description="Basic and acidic residues" evidence="1">
    <location>
        <begin position="97"/>
        <end position="109"/>
    </location>
</feature>
<dbReference type="GeneID" id="95069715"/>